<dbReference type="FunFam" id="3.30.365.10:FF:000002">
    <property type="entry name" value="Xanthine dehydrogenase oxidase"/>
    <property type="match status" value="1"/>
</dbReference>
<dbReference type="PANTHER" id="PTHR11908:SF132">
    <property type="entry name" value="ALDEHYDE OXIDASE 1-RELATED"/>
    <property type="match status" value="1"/>
</dbReference>
<dbReference type="AlphaFoldDB" id="A0A922D198"/>
<dbReference type="GO" id="GO:0071949">
    <property type="term" value="F:FAD binding"/>
    <property type="evidence" value="ECO:0007669"/>
    <property type="project" value="InterPro"/>
</dbReference>
<proteinExistence type="inferred from homology"/>
<dbReference type="PROSITE" id="PS51387">
    <property type="entry name" value="FAD_PCMH"/>
    <property type="match status" value="1"/>
</dbReference>
<dbReference type="InterPro" id="IPR002888">
    <property type="entry name" value="2Fe-2S-bd"/>
</dbReference>
<feature type="domain" description="FAD-binding PCMH-type" evidence="11">
    <location>
        <begin position="143"/>
        <end position="331"/>
    </location>
</feature>
<keyword evidence="5" id="KW-0001">2Fe-2S</keyword>
<dbReference type="PANTHER" id="PTHR11908">
    <property type="entry name" value="XANTHINE DEHYDROGENASE"/>
    <property type="match status" value="1"/>
</dbReference>
<keyword evidence="13" id="KW-1185">Reference proteome</keyword>
<dbReference type="Pfam" id="PF00941">
    <property type="entry name" value="FAD_binding_5"/>
    <property type="match status" value="1"/>
</dbReference>
<evidence type="ECO:0000256" key="2">
    <source>
        <dbReference type="ARBA" id="ARBA00001974"/>
    </source>
</evidence>
<dbReference type="FunFam" id="3.30.390.50:FF:000003">
    <property type="entry name" value="Aldehyde oxidase1"/>
    <property type="match status" value="1"/>
</dbReference>
<dbReference type="InterPro" id="IPR008274">
    <property type="entry name" value="AldOxase/xan_DH_MoCoBD1"/>
</dbReference>
<dbReference type="FunFam" id="3.30.365.10:FF:000001">
    <property type="entry name" value="Xanthine dehydrogenase oxidase"/>
    <property type="match status" value="1"/>
</dbReference>
<name>A0A922D198_MANSE</name>
<dbReference type="SMART" id="SM01008">
    <property type="entry name" value="Ald_Xan_dh_C"/>
    <property type="match status" value="1"/>
</dbReference>
<reference evidence="12" key="1">
    <citation type="journal article" date="2016" name="Insect Biochem. Mol. Biol.">
        <title>Multifaceted biological insights from a draft genome sequence of the tobacco hornworm moth, Manduca sexta.</title>
        <authorList>
            <person name="Kanost M.R."/>
            <person name="Arrese E.L."/>
            <person name="Cao X."/>
            <person name="Chen Y.R."/>
            <person name="Chellapilla S."/>
            <person name="Goldsmith M.R."/>
            <person name="Grosse-Wilde E."/>
            <person name="Heckel D.G."/>
            <person name="Herndon N."/>
            <person name="Jiang H."/>
            <person name="Papanicolaou A."/>
            <person name="Qu J."/>
            <person name="Soulages J.L."/>
            <person name="Vogel H."/>
            <person name="Walters J."/>
            <person name="Waterhouse R.M."/>
            <person name="Ahn S.J."/>
            <person name="Almeida F.C."/>
            <person name="An C."/>
            <person name="Aqrawi P."/>
            <person name="Bretschneider A."/>
            <person name="Bryant W.B."/>
            <person name="Bucks S."/>
            <person name="Chao H."/>
            <person name="Chevignon G."/>
            <person name="Christen J.M."/>
            <person name="Clarke D.F."/>
            <person name="Dittmer N.T."/>
            <person name="Ferguson L.C.F."/>
            <person name="Garavelou S."/>
            <person name="Gordon K.H.J."/>
            <person name="Gunaratna R.T."/>
            <person name="Han Y."/>
            <person name="Hauser F."/>
            <person name="He Y."/>
            <person name="Heidel-Fischer H."/>
            <person name="Hirsh A."/>
            <person name="Hu Y."/>
            <person name="Jiang H."/>
            <person name="Kalra D."/>
            <person name="Klinner C."/>
            <person name="Konig C."/>
            <person name="Kovar C."/>
            <person name="Kroll A.R."/>
            <person name="Kuwar S.S."/>
            <person name="Lee S.L."/>
            <person name="Lehman R."/>
            <person name="Li K."/>
            <person name="Li Z."/>
            <person name="Liang H."/>
            <person name="Lovelace S."/>
            <person name="Lu Z."/>
            <person name="Mansfield J.H."/>
            <person name="McCulloch K.J."/>
            <person name="Mathew T."/>
            <person name="Morton B."/>
            <person name="Muzny D.M."/>
            <person name="Neunemann D."/>
            <person name="Ongeri F."/>
            <person name="Pauchet Y."/>
            <person name="Pu L.L."/>
            <person name="Pyrousis I."/>
            <person name="Rao X.J."/>
            <person name="Redding A."/>
            <person name="Roesel C."/>
            <person name="Sanchez-Gracia A."/>
            <person name="Schaack S."/>
            <person name="Shukla A."/>
            <person name="Tetreau G."/>
            <person name="Wang Y."/>
            <person name="Xiong G.H."/>
            <person name="Traut W."/>
            <person name="Walsh T.K."/>
            <person name="Worley K.C."/>
            <person name="Wu D."/>
            <person name="Wu W."/>
            <person name="Wu Y.Q."/>
            <person name="Zhang X."/>
            <person name="Zou Z."/>
            <person name="Zucker H."/>
            <person name="Briscoe A.D."/>
            <person name="Burmester T."/>
            <person name="Clem R.J."/>
            <person name="Feyereisen R."/>
            <person name="Grimmelikhuijzen C.J.P."/>
            <person name="Hamodrakas S.J."/>
            <person name="Hansson B.S."/>
            <person name="Huguet E."/>
            <person name="Jermiin L.S."/>
            <person name="Lan Q."/>
            <person name="Lehman H.K."/>
            <person name="Lorenzen M."/>
            <person name="Merzendorfer H."/>
            <person name="Michalopoulos I."/>
            <person name="Morton D.B."/>
            <person name="Muthukrishnan S."/>
            <person name="Oakeshott J.G."/>
            <person name="Palmer W."/>
            <person name="Park Y."/>
            <person name="Passarelli A.L."/>
            <person name="Rozas J."/>
            <person name="Schwartz L.M."/>
            <person name="Smith W."/>
            <person name="Southgate A."/>
            <person name="Vilcinskas A."/>
            <person name="Vogt R."/>
            <person name="Wang P."/>
            <person name="Werren J."/>
            <person name="Yu X.Q."/>
            <person name="Zhou J.J."/>
            <person name="Brown S.J."/>
            <person name="Scherer S.E."/>
            <person name="Richards S."/>
            <person name="Blissard G.W."/>
        </authorList>
    </citation>
    <scope>NUCLEOTIDE SEQUENCE</scope>
</reference>
<evidence type="ECO:0000256" key="4">
    <source>
        <dbReference type="ARBA" id="ARBA00022505"/>
    </source>
</evidence>
<dbReference type="GO" id="GO:0005506">
    <property type="term" value="F:iron ion binding"/>
    <property type="evidence" value="ECO:0007669"/>
    <property type="project" value="InterPro"/>
</dbReference>
<dbReference type="Pfam" id="PF02738">
    <property type="entry name" value="MoCoBD_1"/>
    <property type="match status" value="1"/>
</dbReference>
<evidence type="ECO:0000256" key="5">
    <source>
        <dbReference type="ARBA" id="ARBA00022714"/>
    </source>
</evidence>
<keyword evidence="8" id="KW-0408">Iron</keyword>
<dbReference type="Proteomes" id="UP000791440">
    <property type="component" value="Unassembled WGS sequence"/>
</dbReference>
<dbReference type="InterPro" id="IPR002346">
    <property type="entry name" value="Mopterin_DH_FAD-bd"/>
</dbReference>
<dbReference type="GO" id="GO:0051537">
    <property type="term" value="F:2 iron, 2 sulfur cluster binding"/>
    <property type="evidence" value="ECO:0007669"/>
    <property type="project" value="UniProtKB-KW"/>
</dbReference>
<evidence type="ECO:0000256" key="9">
    <source>
        <dbReference type="ARBA" id="ARBA00023014"/>
    </source>
</evidence>
<accession>A0A922D198</accession>
<organism evidence="12 13">
    <name type="scientific">Manduca sexta</name>
    <name type="common">Tobacco hawkmoth</name>
    <name type="synonym">Tobacco hornworm</name>
    <dbReference type="NCBI Taxonomy" id="7130"/>
    <lineage>
        <taxon>Eukaryota</taxon>
        <taxon>Metazoa</taxon>
        <taxon>Ecdysozoa</taxon>
        <taxon>Arthropoda</taxon>
        <taxon>Hexapoda</taxon>
        <taxon>Insecta</taxon>
        <taxon>Pterygota</taxon>
        <taxon>Neoptera</taxon>
        <taxon>Endopterygota</taxon>
        <taxon>Lepidoptera</taxon>
        <taxon>Glossata</taxon>
        <taxon>Ditrysia</taxon>
        <taxon>Bombycoidea</taxon>
        <taxon>Sphingidae</taxon>
        <taxon>Sphinginae</taxon>
        <taxon>Sphingini</taxon>
        <taxon>Manduca</taxon>
    </lineage>
</organism>
<dbReference type="InterPro" id="IPR000674">
    <property type="entry name" value="Ald_Oxase/Xan_DH_a/b"/>
</dbReference>
<gene>
    <name evidence="12" type="ORF">O3G_MSEX015145</name>
</gene>
<dbReference type="InterPro" id="IPR005107">
    <property type="entry name" value="CO_DH_flav_C"/>
</dbReference>
<dbReference type="InterPro" id="IPR046867">
    <property type="entry name" value="AldOxase/xan_DH_MoCoBD2"/>
</dbReference>
<keyword evidence="6" id="KW-0479">Metal-binding</keyword>
<evidence type="ECO:0000259" key="11">
    <source>
        <dbReference type="PROSITE" id="PS51387"/>
    </source>
</evidence>
<evidence type="ECO:0000256" key="6">
    <source>
        <dbReference type="ARBA" id="ARBA00022723"/>
    </source>
</evidence>
<evidence type="ECO:0000256" key="10">
    <source>
        <dbReference type="ARBA" id="ARBA00034078"/>
    </source>
</evidence>
<dbReference type="InterPro" id="IPR016208">
    <property type="entry name" value="Ald_Oxase/xanthine_DH-like"/>
</dbReference>
<comment type="cofactor">
    <cofactor evidence="2">
        <name>FAD</name>
        <dbReference type="ChEBI" id="CHEBI:57692"/>
    </cofactor>
</comment>
<evidence type="ECO:0000256" key="1">
    <source>
        <dbReference type="ARBA" id="ARBA00001924"/>
    </source>
</evidence>
<keyword evidence="9" id="KW-0411">Iron-sulfur</keyword>
<evidence type="ECO:0000256" key="3">
    <source>
        <dbReference type="ARBA" id="ARBA00006849"/>
    </source>
</evidence>
<dbReference type="InterPro" id="IPR016166">
    <property type="entry name" value="FAD-bd_PCMH"/>
</dbReference>
<dbReference type="Pfam" id="PF20256">
    <property type="entry name" value="MoCoBD_2"/>
    <property type="match status" value="1"/>
</dbReference>
<dbReference type="Pfam" id="PF01315">
    <property type="entry name" value="Ald_Xan_dh_C"/>
    <property type="match status" value="1"/>
</dbReference>
<comment type="cofactor">
    <cofactor evidence="1">
        <name>Mo-molybdopterin</name>
        <dbReference type="ChEBI" id="CHEBI:71302"/>
    </cofactor>
</comment>
<evidence type="ECO:0000256" key="8">
    <source>
        <dbReference type="ARBA" id="ARBA00023004"/>
    </source>
</evidence>
<sequence>MVSITSCQGWDITTIEEIGNRKKGYHILQKTLASYNGTQCGYCSPAWVMAMYSLLQTKKDLTMLEIEQSFGSNVCRCTGIRPILEAFKKFGKDAPKNERIMDIEDLHICKKTGKNCLKVSCEKDEWCMVSDDDVKVPNILELKLKDNKYWYRVTDVADIHKILNEKGYDSYMLVCGNTAKGAYPIFEYPRILIDISTVEDLKTCMIDQNLILGAGLTLTELLDTFKTASKEEYFRYLEPLHEHLHLVAHIPVRNLGSIGGNLMIKHRHNEFSSDIFLMLETVGATLDIDEPRGYKKELGYSFRKTLTMQQFLQENMKGKVILRAMLPPLSNDHHVITYKVMPRSQNAHAIVNAGFLYQLSIDGTVKSCRIVYGGLSPHFNRASATETHLIGKKLFTNETLQSALNILASEIIVVKNPPEPSVEYRKQLALGLFYKIQCSGEAKFVEDMPTLPDEVFAAFVLSTVPLGDIVSIDASAALKMPGVIAFYSANDIPGENSFTPAGTTFYVANEEIFCSGQIKYYNQPIGMIVAETRPIAERAAKVVIATYKNVRKPLLSIKDAKKDPNRNTLFTSTTAESRGTDVVKTFQGSNTIFGQYHYTMETLCCVSKTSEEGLEVHSACQWIDGTQVMTSKALNIDCHKIDVHLRRVGGAFGIKISRSIQVAVACSLVVQKLNRPCRFIQSLTTNTKALGKRLSCSTDYEIGVNNSGVIQYINYKLYEDNGYKVNETLTMLGTDVFYNCYNNSRWNYTCYDSITDKAKNTWCRSPGTLENIAMAEYLMERISYEMSLDPIDVRLANLNTTRFNDLTEMSNTLKTTAKYAERRAAITSYNAQNRWKKRGLRVAFLRWTPVGAQYLNANISVFHEDGTVAIVHAGVDMGQGVNTKAVQVCAYFLKIPISKIQIKAKNTTSTPNGFISGGSLTSQNIIIAVRRACEELLRRLAPIRARMVNPTWEELIKEAFNSNVDLQVHGFAGADDVQNFNIYGVAIAESEIDVLTGEMQIRRVDILQDVGQSVSPEIDVGQVEGAFIMGLGYWTCEELVYDKKTGEVLTDRTWNYPIPLALDIPQDFRVYFRKKSYSTELILGAKGTGEPPMCLAIVVAFAIREAIVAARQESGIPSTQWFEIDGPYTVEKICLASSNCIKDFKLY</sequence>
<evidence type="ECO:0000256" key="7">
    <source>
        <dbReference type="ARBA" id="ARBA00023002"/>
    </source>
</evidence>
<comment type="similarity">
    <text evidence="3">Belongs to the xanthine dehydrogenase family.</text>
</comment>
<dbReference type="PIRSF" id="PIRSF000127">
    <property type="entry name" value="Xanthine_DH"/>
    <property type="match status" value="1"/>
</dbReference>
<evidence type="ECO:0000313" key="13">
    <source>
        <dbReference type="Proteomes" id="UP000791440"/>
    </source>
</evidence>
<dbReference type="Pfam" id="PF01799">
    <property type="entry name" value="Fer2_2"/>
    <property type="match status" value="1"/>
</dbReference>
<reference evidence="12" key="2">
    <citation type="submission" date="2020-12" db="EMBL/GenBank/DDBJ databases">
        <authorList>
            <person name="Kanost M."/>
        </authorList>
    </citation>
    <scope>NUCLEOTIDE SEQUENCE</scope>
</reference>
<dbReference type="SMART" id="SM01092">
    <property type="entry name" value="CO_deh_flav_C"/>
    <property type="match status" value="1"/>
</dbReference>
<comment type="caution">
    <text evidence="12">The sequence shown here is derived from an EMBL/GenBank/DDBJ whole genome shotgun (WGS) entry which is preliminary data.</text>
</comment>
<keyword evidence="7" id="KW-0560">Oxidoreductase</keyword>
<keyword evidence="4" id="KW-0500">Molybdenum</keyword>
<dbReference type="GO" id="GO:0016491">
    <property type="term" value="F:oxidoreductase activity"/>
    <property type="evidence" value="ECO:0007669"/>
    <property type="project" value="UniProtKB-KW"/>
</dbReference>
<comment type="cofactor">
    <cofactor evidence="10">
        <name>[2Fe-2S] cluster</name>
        <dbReference type="ChEBI" id="CHEBI:190135"/>
    </cofactor>
</comment>
<dbReference type="EMBL" id="JH669515">
    <property type="protein sequence ID" value="KAG6465427.1"/>
    <property type="molecule type" value="Genomic_DNA"/>
</dbReference>
<protein>
    <recommendedName>
        <fullName evidence="11">FAD-binding PCMH-type domain-containing protein</fullName>
    </recommendedName>
</protein>
<evidence type="ECO:0000313" key="12">
    <source>
        <dbReference type="EMBL" id="KAG6465427.1"/>
    </source>
</evidence>
<dbReference type="Pfam" id="PF03450">
    <property type="entry name" value="CO_deh_flav_C"/>
    <property type="match status" value="1"/>
</dbReference>